<comment type="subcellular location">
    <subcellularLocation>
        <location evidence="1">Membrane</location>
    </subcellularLocation>
</comment>
<evidence type="ECO:0000256" key="1">
    <source>
        <dbReference type="ARBA" id="ARBA00004370"/>
    </source>
</evidence>
<feature type="compositionally biased region" description="Polar residues" evidence="6">
    <location>
        <begin position="818"/>
        <end position="833"/>
    </location>
</feature>
<gene>
    <name evidence="10" type="ORF">CSSPJE1EN1_LOCUS21085</name>
</gene>
<keyword evidence="7" id="KW-0812">Transmembrane</keyword>
<sequence length="845" mass="94411">METSDRAAVPPAAAAAMQQQEEESMAGNRAVDDDGGTASSSMQQEQQESGHGRSLPFMLHVGGALILTWIASAFSINSIFVVVISFIYLYQVEKQGRTREHRWIRHEERRKAHMTRLDDGETVRWLNQAIVSIWPVCLESFASQQFLMPLVPWFLAKYKPKFVKEVLLQKLHLGNRAPVFTLIRALDQQREGDQLIIEAAMEFASGEDMSAEMSVTLRRHYGGFRTTFYISKLHIEGKVKVAVKFVNGWPVLGRIRFCFAQLPYVQMTARPLYKRGIDVTYIPGAASWLEATIVTALEQSLVEPNLLVVDMEKIANNAMFSNMTSERTTAFAQDDKAPATAILHLNILDAKQLRTTDKNDPFVTITLGPSSTKTMVKKKSANPTWNEKFDLPIYNWDHPNILILRVHDSWCTVRVSDYRHGELCEETFPLEMRVKHQMKKVGQLHFAILVENIPLFEDNQSNLASSEQLGTQELYMDGNTVSTEFSTVSTDAFVKRLKPELPPAANNAHGDQRQTKDKFSHSRTSSAGGPETTQSLVPEVQPPLHEGEVSEIIHVPIGPPGAFMILHPGKASPKNWPTTQKLGNERRSNLPEKVKNEREGVRKSGILQIFHRCKRSGGGSQESLTAMEKEADPSVAGSVEDSGELLPPSLPKNNGPVKLILEPGAIATSSIAPDEEPPPALLPFKTFVHPQTLTPILSSQKRTDPDDEDDQTQTLDLTPNGTDFTVQDDPNNNSELLRNGLPSAKTKKGGWLGKVTKMHIGWKKQKSSQLLDHDEDKVMYSEELYSDGDRESNYDSTFTVDKDELPIHEDEKKIINSAKSQRGSSLRNISQRTWAKLGLGPKKPS</sequence>
<evidence type="ECO:0000256" key="5">
    <source>
        <dbReference type="ARBA" id="ARBA00023136"/>
    </source>
</evidence>
<dbReference type="EMBL" id="OZ020102">
    <property type="protein sequence ID" value="CAK9275607.1"/>
    <property type="molecule type" value="Genomic_DNA"/>
</dbReference>
<dbReference type="InterPro" id="IPR052847">
    <property type="entry name" value="Ext_Synaptotagmin/KAHRP-like"/>
</dbReference>
<dbReference type="InterPro" id="IPR031468">
    <property type="entry name" value="SMP_LBD"/>
</dbReference>
<dbReference type="CDD" id="cd21669">
    <property type="entry name" value="SMP_SF"/>
    <property type="match status" value="1"/>
</dbReference>
<evidence type="ECO:0000259" key="8">
    <source>
        <dbReference type="PROSITE" id="PS50004"/>
    </source>
</evidence>
<dbReference type="PANTHER" id="PTHR47042:SF4">
    <property type="entry name" value="OS02G0313700 PROTEIN"/>
    <property type="match status" value="1"/>
</dbReference>
<keyword evidence="3" id="KW-0445">Lipid transport</keyword>
<dbReference type="SUPFAM" id="SSF49562">
    <property type="entry name" value="C2 domain (Calcium/lipid-binding domain, CaLB)"/>
    <property type="match status" value="1"/>
</dbReference>
<accession>A0ABP0XDE0</accession>
<feature type="domain" description="C2" evidence="8">
    <location>
        <begin position="324"/>
        <end position="445"/>
    </location>
</feature>
<feature type="region of interest" description="Disordered" evidence="6">
    <location>
        <begin position="818"/>
        <end position="845"/>
    </location>
</feature>
<feature type="transmembrane region" description="Helical" evidence="7">
    <location>
        <begin position="66"/>
        <end position="90"/>
    </location>
</feature>
<dbReference type="Pfam" id="PF00168">
    <property type="entry name" value="C2"/>
    <property type="match status" value="1"/>
</dbReference>
<evidence type="ECO:0000256" key="3">
    <source>
        <dbReference type="ARBA" id="ARBA00023055"/>
    </source>
</evidence>
<dbReference type="PANTHER" id="PTHR47042">
    <property type="entry name" value="C2 DOMAIN-CONTAINING PROTEIN-LIKE"/>
    <property type="match status" value="1"/>
</dbReference>
<feature type="compositionally biased region" description="Polar residues" evidence="6">
    <location>
        <begin position="720"/>
        <end position="736"/>
    </location>
</feature>
<feature type="region of interest" description="Disordered" evidence="6">
    <location>
        <begin position="695"/>
        <end position="742"/>
    </location>
</feature>
<dbReference type="Gene3D" id="2.60.40.150">
    <property type="entry name" value="C2 domain"/>
    <property type="match status" value="1"/>
</dbReference>
<feature type="compositionally biased region" description="Low complexity" evidence="6">
    <location>
        <begin position="7"/>
        <end position="19"/>
    </location>
</feature>
<dbReference type="InterPro" id="IPR035892">
    <property type="entry name" value="C2_domain_sf"/>
</dbReference>
<feature type="compositionally biased region" description="Low complexity" evidence="6">
    <location>
        <begin position="39"/>
        <end position="49"/>
    </location>
</feature>
<feature type="region of interest" description="Disordered" evidence="6">
    <location>
        <begin position="1"/>
        <end position="49"/>
    </location>
</feature>
<evidence type="ECO:0008006" key="12">
    <source>
        <dbReference type="Google" id="ProtNLM"/>
    </source>
</evidence>
<evidence type="ECO:0000313" key="11">
    <source>
        <dbReference type="Proteomes" id="UP001497444"/>
    </source>
</evidence>
<keyword evidence="11" id="KW-1185">Reference proteome</keyword>
<evidence type="ECO:0000256" key="6">
    <source>
        <dbReference type="SAM" id="MobiDB-lite"/>
    </source>
</evidence>
<evidence type="ECO:0000256" key="2">
    <source>
        <dbReference type="ARBA" id="ARBA00022448"/>
    </source>
</evidence>
<keyword evidence="2" id="KW-0813">Transport</keyword>
<feature type="compositionally biased region" description="Polar residues" evidence="6">
    <location>
        <begin position="522"/>
        <end position="536"/>
    </location>
</feature>
<name>A0ABP0XDE0_9BRYO</name>
<keyword evidence="5 7" id="KW-0472">Membrane</keyword>
<keyword evidence="7" id="KW-1133">Transmembrane helix</keyword>
<feature type="domain" description="SMP-LTD" evidence="9">
    <location>
        <begin position="119"/>
        <end position="312"/>
    </location>
</feature>
<feature type="region of interest" description="Disordered" evidence="6">
    <location>
        <begin position="500"/>
        <end position="537"/>
    </location>
</feature>
<protein>
    <recommendedName>
        <fullName evidence="12">C2 domain-containing protein</fullName>
    </recommendedName>
</protein>
<evidence type="ECO:0000313" key="10">
    <source>
        <dbReference type="EMBL" id="CAK9275607.1"/>
    </source>
</evidence>
<evidence type="ECO:0000256" key="7">
    <source>
        <dbReference type="SAM" id="Phobius"/>
    </source>
</evidence>
<organism evidence="10 11">
    <name type="scientific">Sphagnum jensenii</name>
    <dbReference type="NCBI Taxonomy" id="128206"/>
    <lineage>
        <taxon>Eukaryota</taxon>
        <taxon>Viridiplantae</taxon>
        <taxon>Streptophyta</taxon>
        <taxon>Embryophyta</taxon>
        <taxon>Bryophyta</taxon>
        <taxon>Sphagnophytina</taxon>
        <taxon>Sphagnopsida</taxon>
        <taxon>Sphagnales</taxon>
        <taxon>Sphagnaceae</taxon>
        <taxon>Sphagnum</taxon>
    </lineage>
</organism>
<dbReference type="CDD" id="cd00030">
    <property type="entry name" value="C2"/>
    <property type="match status" value="1"/>
</dbReference>
<dbReference type="PROSITE" id="PS51847">
    <property type="entry name" value="SMP"/>
    <property type="match status" value="1"/>
</dbReference>
<dbReference type="Proteomes" id="UP001497444">
    <property type="component" value="Chromosome 7"/>
</dbReference>
<evidence type="ECO:0000256" key="4">
    <source>
        <dbReference type="ARBA" id="ARBA00023121"/>
    </source>
</evidence>
<dbReference type="Pfam" id="PF25669">
    <property type="entry name" value="SMP_MUG190-like"/>
    <property type="match status" value="1"/>
</dbReference>
<dbReference type="SMART" id="SM00239">
    <property type="entry name" value="C2"/>
    <property type="match status" value="1"/>
</dbReference>
<feature type="region of interest" description="Disordered" evidence="6">
    <location>
        <begin position="614"/>
        <end position="655"/>
    </location>
</feature>
<proteinExistence type="predicted"/>
<keyword evidence="4" id="KW-0446">Lipid-binding</keyword>
<feature type="compositionally biased region" description="Basic and acidic residues" evidence="6">
    <location>
        <begin position="510"/>
        <end position="520"/>
    </location>
</feature>
<dbReference type="PROSITE" id="PS50004">
    <property type="entry name" value="C2"/>
    <property type="match status" value="1"/>
</dbReference>
<reference evidence="10" key="1">
    <citation type="submission" date="2024-02" db="EMBL/GenBank/DDBJ databases">
        <authorList>
            <consortium name="ELIXIR-Norway"/>
            <consortium name="Elixir Norway"/>
        </authorList>
    </citation>
    <scope>NUCLEOTIDE SEQUENCE</scope>
</reference>
<evidence type="ECO:0000259" key="9">
    <source>
        <dbReference type="PROSITE" id="PS51847"/>
    </source>
</evidence>
<dbReference type="InterPro" id="IPR000008">
    <property type="entry name" value="C2_dom"/>
</dbReference>